<evidence type="ECO:0000313" key="4">
    <source>
        <dbReference type="Proteomes" id="UP000184532"/>
    </source>
</evidence>
<evidence type="ECO:0000256" key="1">
    <source>
        <dbReference type="SAM" id="SignalP"/>
    </source>
</evidence>
<reference evidence="4" key="1">
    <citation type="submission" date="2016-11" db="EMBL/GenBank/DDBJ databases">
        <authorList>
            <person name="Varghese N."/>
            <person name="Submissions S."/>
        </authorList>
    </citation>
    <scope>NUCLEOTIDE SEQUENCE [LARGE SCALE GENOMIC DNA]</scope>
    <source>
        <strain evidence="4">DSM 22638</strain>
    </source>
</reference>
<feature type="chain" id="PRO_5012702877" evidence="1">
    <location>
        <begin position="25"/>
        <end position="294"/>
    </location>
</feature>
<name>A0A1M5NKK2_9FLAO</name>
<dbReference type="SUPFAM" id="SSF56436">
    <property type="entry name" value="C-type lectin-like"/>
    <property type="match status" value="1"/>
</dbReference>
<sequence>MKKFIPIITALIITATLFSSFVSSTESSPEGMVVISGGTSLIGSNEVFEQEGPVHEKVTKSFYMDIHPVTVAQFRTFVQETAYETDAEKFGNAGVFQMEIGQWTLVAGANWMFPQGPKGANAKDNHPVTQVSWNDAKAYCKWAGKRLPTEQEWEHAARNGGLIKTAKYPWGSDTLMKDGKYQANVWQGAFPLYNSVKDGYKYTSPVGAFGESPLGLEDMAGNVWEWCENWKIPYDQSSEPFVPKAESEKAQRGGSYLCDPMVCHGYRVSGRSGSTPETSLMHVGFRCVKDIPNN</sequence>
<gene>
    <name evidence="3" type="ORF">SAMN04488116_2852</name>
</gene>
<proteinExistence type="predicted"/>
<dbReference type="GO" id="GO:0120147">
    <property type="term" value="F:formylglycine-generating oxidase activity"/>
    <property type="evidence" value="ECO:0007669"/>
    <property type="project" value="TreeGrafter"/>
</dbReference>
<dbReference type="AlphaFoldDB" id="A0A1M5NKK2"/>
<dbReference type="InterPro" id="IPR051043">
    <property type="entry name" value="Sulfatase_Mod_Factor_Kinase"/>
</dbReference>
<feature type="domain" description="Sulfatase-modifying factor enzyme-like" evidence="2">
    <location>
        <begin position="30"/>
        <end position="289"/>
    </location>
</feature>
<dbReference type="RefSeq" id="WP_084732660.1">
    <property type="nucleotide sequence ID" value="NZ_FQWL01000005.1"/>
</dbReference>
<dbReference type="OrthoDB" id="9768004at2"/>
<dbReference type="Pfam" id="PF03781">
    <property type="entry name" value="FGE-sulfatase"/>
    <property type="match status" value="1"/>
</dbReference>
<dbReference type="Gene3D" id="3.90.1580.10">
    <property type="entry name" value="paralog of FGE (formylglycine-generating enzyme)"/>
    <property type="match status" value="1"/>
</dbReference>
<dbReference type="STRING" id="570519.SAMN04488116_2852"/>
<dbReference type="PANTHER" id="PTHR23150">
    <property type="entry name" value="SULFATASE MODIFYING FACTOR 1, 2"/>
    <property type="match status" value="1"/>
</dbReference>
<dbReference type="PANTHER" id="PTHR23150:SF19">
    <property type="entry name" value="FORMYLGLYCINE-GENERATING ENZYME"/>
    <property type="match status" value="1"/>
</dbReference>
<evidence type="ECO:0000313" key="3">
    <source>
        <dbReference type="EMBL" id="SHG90080.1"/>
    </source>
</evidence>
<keyword evidence="4" id="KW-1185">Reference proteome</keyword>
<dbReference type="EMBL" id="FQWL01000005">
    <property type="protein sequence ID" value="SHG90080.1"/>
    <property type="molecule type" value="Genomic_DNA"/>
</dbReference>
<protein>
    <submittedName>
        <fullName evidence="3">Sulfatase modifying factor 1</fullName>
    </submittedName>
</protein>
<keyword evidence="1" id="KW-0732">Signal</keyword>
<dbReference type="InterPro" id="IPR005532">
    <property type="entry name" value="SUMF_dom"/>
</dbReference>
<evidence type="ECO:0000259" key="2">
    <source>
        <dbReference type="Pfam" id="PF03781"/>
    </source>
</evidence>
<dbReference type="InterPro" id="IPR016187">
    <property type="entry name" value="CTDL_fold"/>
</dbReference>
<organism evidence="3 4">
    <name type="scientific">Flagellimonas flava</name>
    <dbReference type="NCBI Taxonomy" id="570519"/>
    <lineage>
        <taxon>Bacteria</taxon>
        <taxon>Pseudomonadati</taxon>
        <taxon>Bacteroidota</taxon>
        <taxon>Flavobacteriia</taxon>
        <taxon>Flavobacteriales</taxon>
        <taxon>Flavobacteriaceae</taxon>
        <taxon>Flagellimonas</taxon>
    </lineage>
</organism>
<dbReference type="InterPro" id="IPR042095">
    <property type="entry name" value="SUMF_sf"/>
</dbReference>
<feature type="signal peptide" evidence="1">
    <location>
        <begin position="1"/>
        <end position="24"/>
    </location>
</feature>
<dbReference type="Proteomes" id="UP000184532">
    <property type="component" value="Unassembled WGS sequence"/>
</dbReference>
<accession>A0A1M5NKK2</accession>